<keyword evidence="1" id="KW-0812">Transmembrane</keyword>
<dbReference type="InterPro" id="IPR004563">
    <property type="entry name" value="Apolipo_AcylTrfase"/>
</dbReference>
<gene>
    <name evidence="3" type="ORF">H8E23_17740</name>
</gene>
<dbReference type="PANTHER" id="PTHR38686">
    <property type="entry name" value="APOLIPOPROTEIN N-ACYLTRANSFERASE"/>
    <property type="match status" value="1"/>
</dbReference>
<reference evidence="3 4" key="1">
    <citation type="submission" date="2020-08" db="EMBL/GenBank/DDBJ databases">
        <title>Bridging the membrane lipid divide: bacteria of the FCB group superphylum have the potential to synthesize archaeal ether lipids.</title>
        <authorList>
            <person name="Villanueva L."/>
            <person name="Von Meijenfeldt F.A.B."/>
            <person name="Westbye A.B."/>
            <person name="Yadav S."/>
            <person name="Hopmans E.C."/>
            <person name="Dutilh B.E."/>
            <person name="Sinninghe Damste J.S."/>
        </authorList>
    </citation>
    <scope>NUCLEOTIDE SEQUENCE [LARGE SCALE GENOMIC DNA]</scope>
    <source>
        <strain evidence="3">NIOZ-UU30</strain>
    </source>
</reference>
<sequence>MNTKKINSYKIALAVSSGVLLTLSFPKAGIFWLAWFALVPLLIALGNLSPKNSFILGFYAGLIHYLTLIYWLAHTMKTYGHLPLYQCLPVLVLLSAYLALYPAVFSMLANRLCPTPLSGLITIPCLWVFLEYLRAVLFTGFPWELLGYTQFKVLPLIQIADILGVYGVSFCIVLGNVTVFLVILCLTGKNWL</sequence>
<feature type="transmembrane region" description="Helical" evidence="1">
    <location>
        <begin position="163"/>
        <end position="186"/>
    </location>
</feature>
<accession>A0A8J6NXA5</accession>
<keyword evidence="1" id="KW-1133">Transmembrane helix</keyword>
<dbReference type="Proteomes" id="UP000603434">
    <property type="component" value="Unassembled WGS sequence"/>
</dbReference>
<dbReference type="GO" id="GO:0016410">
    <property type="term" value="F:N-acyltransferase activity"/>
    <property type="evidence" value="ECO:0007669"/>
    <property type="project" value="InterPro"/>
</dbReference>
<dbReference type="EMBL" id="JACNJH010000274">
    <property type="protein sequence ID" value="MBC8363229.1"/>
    <property type="molecule type" value="Genomic_DNA"/>
</dbReference>
<feature type="non-terminal residue" evidence="3">
    <location>
        <position position="192"/>
    </location>
</feature>
<keyword evidence="1" id="KW-0472">Membrane</keyword>
<evidence type="ECO:0000256" key="1">
    <source>
        <dbReference type="SAM" id="Phobius"/>
    </source>
</evidence>
<feature type="transmembrane region" description="Helical" evidence="1">
    <location>
        <begin position="7"/>
        <end position="24"/>
    </location>
</feature>
<evidence type="ECO:0000259" key="2">
    <source>
        <dbReference type="Pfam" id="PF20154"/>
    </source>
</evidence>
<evidence type="ECO:0000313" key="4">
    <source>
        <dbReference type="Proteomes" id="UP000603434"/>
    </source>
</evidence>
<organism evidence="3 4">
    <name type="scientific">Candidatus Desulfatibia profunda</name>
    <dbReference type="NCBI Taxonomy" id="2841695"/>
    <lineage>
        <taxon>Bacteria</taxon>
        <taxon>Pseudomonadati</taxon>
        <taxon>Thermodesulfobacteriota</taxon>
        <taxon>Desulfobacteria</taxon>
        <taxon>Desulfobacterales</taxon>
        <taxon>Desulfobacterales incertae sedis</taxon>
        <taxon>Candidatus Desulfatibia</taxon>
    </lineage>
</organism>
<name>A0A8J6NXA5_9BACT</name>
<dbReference type="PANTHER" id="PTHR38686:SF1">
    <property type="entry name" value="APOLIPOPROTEIN N-ACYLTRANSFERASE"/>
    <property type="match status" value="1"/>
</dbReference>
<dbReference type="GO" id="GO:0016020">
    <property type="term" value="C:membrane"/>
    <property type="evidence" value="ECO:0007669"/>
    <property type="project" value="InterPro"/>
</dbReference>
<feature type="transmembrane region" description="Helical" evidence="1">
    <location>
        <begin position="120"/>
        <end position="143"/>
    </location>
</feature>
<dbReference type="GO" id="GO:0042158">
    <property type="term" value="P:lipoprotein biosynthetic process"/>
    <property type="evidence" value="ECO:0007669"/>
    <property type="project" value="InterPro"/>
</dbReference>
<protein>
    <submittedName>
        <fullName evidence="3">Apolipoprotein N-acyltransferase</fullName>
    </submittedName>
</protein>
<feature type="transmembrane region" description="Helical" evidence="1">
    <location>
        <begin position="88"/>
        <end position="108"/>
    </location>
</feature>
<dbReference type="InterPro" id="IPR045378">
    <property type="entry name" value="LNT_N"/>
</dbReference>
<evidence type="ECO:0000313" key="3">
    <source>
        <dbReference type="EMBL" id="MBC8363229.1"/>
    </source>
</evidence>
<comment type="caution">
    <text evidence="3">The sequence shown here is derived from an EMBL/GenBank/DDBJ whole genome shotgun (WGS) entry which is preliminary data.</text>
</comment>
<dbReference type="AlphaFoldDB" id="A0A8J6NXA5"/>
<proteinExistence type="predicted"/>
<feature type="domain" description="Apolipoprotein N-acyltransferase N-terminal" evidence="2">
    <location>
        <begin position="17"/>
        <end position="177"/>
    </location>
</feature>
<feature type="transmembrane region" description="Helical" evidence="1">
    <location>
        <begin position="55"/>
        <end position="73"/>
    </location>
</feature>
<dbReference type="Pfam" id="PF20154">
    <property type="entry name" value="LNT_N"/>
    <property type="match status" value="1"/>
</dbReference>